<dbReference type="InterPro" id="IPR000515">
    <property type="entry name" value="MetI-like"/>
</dbReference>
<feature type="compositionally biased region" description="Low complexity" evidence="8">
    <location>
        <begin position="1"/>
        <end position="21"/>
    </location>
</feature>
<protein>
    <submittedName>
        <fullName evidence="10">Carbohydrate ABC transporter permease</fullName>
    </submittedName>
</protein>
<feature type="transmembrane region" description="Helical" evidence="7">
    <location>
        <begin position="289"/>
        <end position="310"/>
    </location>
</feature>
<evidence type="ECO:0000256" key="4">
    <source>
        <dbReference type="ARBA" id="ARBA00022692"/>
    </source>
</evidence>
<dbReference type="PANTHER" id="PTHR43744:SF13">
    <property type="entry name" value="SN-GLYCEROL-3-PHOSPHATE TRANSPORT INTEGRAL MEMBRANE PROTEIN ABC TRANSPORTER UGPE-RELATED"/>
    <property type="match status" value="1"/>
</dbReference>
<name>A0ABT0R1N6_9MICO</name>
<accession>A0ABT0R1N6</accession>
<dbReference type="Proteomes" id="UP001203761">
    <property type="component" value="Unassembled WGS sequence"/>
</dbReference>
<dbReference type="CDD" id="cd06261">
    <property type="entry name" value="TM_PBP2"/>
    <property type="match status" value="1"/>
</dbReference>
<evidence type="ECO:0000313" key="11">
    <source>
        <dbReference type="Proteomes" id="UP001203761"/>
    </source>
</evidence>
<feature type="transmembrane region" description="Helical" evidence="7">
    <location>
        <begin position="59"/>
        <end position="80"/>
    </location>
</feature>
<feature type="transmembrane region" description="Helical" evidence="7">
    <location>
        <begin position="230"/>
        <end position="252"/>
    </location>
</feature>
<keyword evidence="3" id="KW-1003">Cell membrane</keyword>
<dbReference type="EMBL" id="JAKNCJ010000003">
    <property type="protein sequence ID" value="MCL6423308.1"/>
    <property type="molecule type" value="Genomic_DNA"/>
</dbReference>
<dbReference type="Gene3D" id="1.10.3720.10">
    <property type="entry name" value="MetI-like"/>
    <property type="match status" value="1"/>
</dbReference>
<keyword evidence="11" id="KW-1185">Reference proteome</keyword>
<evidence type="ECO:0000256" key="6">
    <source>
        <dbReference type="ARBA" id="ARBA00023136"/>
    </source>
</evidence>
<feature type="domain" description="ABC transmembrane type-1" evidence="9">
    <location>
        <begin position="120"/>
        <end position="310"/>
    </location>
</feature>
<evidence type="ECO:0000256" key="3">
    <source>
        <dbReference type="ARBA" id="ARBA00022475"/>
    </source>
</evidence>
<keyword evidence="5 7" id="KW-1133">Transmembrane helix</keyword>
<gene>
    <name evidence="10" type="ORF">Bequi_07905</name>
</gene>
<dbReference type="InterPro" id="IPR035906">
    <property type="entry name" value="MetI-like_sf"/>
</dbReference>
<feature type="transmembrane region" description="Helical" evidence="7">
    <location>
        <begin position="155"/>
        <end position="176"/>
    </location>
</feature>
<evidence type="ECO:0000256" key="5">
    <source>
        <dbReference type="ARBA" id="ARBA00022989"/>
    </source>
</evidence>
<comment type="caution">
    <text evidence="10">The sequence shown here is derived from an EMBL/GenBank/DDBJ whole genome shotgun (WGS) entry which is preliminary data.</text>
</comment>
<evidence type="ECO:0000256" key="7">
    <source>
        <dbReference type="RuleBase" id="RU363032"/>
    </source>
</evidence>
<dbReference type="RefSeq" id="WP_249737422.1">
    <property type="nucleotide sequence ID" value="NZ_JAKNCJ010000003.1"/>
</dbReference>
<sequence>MSTALSPAAASPAAVPSAAPKALPPTPGTQAAGEPPMNARQSARRRAISGDGGSPVGRAFGYGAMVLTALVFLLPLYFILITSLKTHGDIYSDPISWIPDPFAPENFSTVMNNLNFGTYLRNSIIITAILTIVEVTLGVLSAYGFAFLRFPGRDLLFLLLIGSLMVPNQITIISNYSMVAQWGWRNTFAGIIVPLAGVAFGAFLMRNHFLSLPTEIMEAAEMDSAGFFRTLFKVVLPMSWPTVSAFVLITVVTEWNQYLWPFLIASDDSVMPLPIGLTQLQNSEGMTNWGPVMAGTIITTLPMLLVFILLQKQMIKGLTAGAVKG</sequence>
<comment type="subcellular location">
    <subcellularLocation>
        <location evidence="1 7">Cell membrane</location>
        <topology evidence="1 7">Multi-pass membrane protein</topology>
    </subcellularLocation>
</comment>
<feature type="transmembrane region" description="Helical" evidence="7">
    <location>
        <begin position="188"/>
        <end position="209"/>
    </location>
</feature>
<feature type="transmembrane region" description="Helical" evidence="7">
    <location>
        <begin position="124"/>
        <end position="148"/>
    </location>
</feature>
<feature type="region of interest" description="Disordered" evidence="8">
    <location>
        <begin position="1"/>
        <end position="50"/>
    </location>
</feature>
<proteinExistence type="inferred from homology"/>
<dbReference type="SUPFAM" id="SSF161098">
    <property type="entry name" value="MetI-like"/>
    <property type="match status" value="1"/>
</dbReference>
<keyword evidence="4 7" id="KW-0812">Transmembrane</keyword>
<reference evidence="10" key="1">
    <citation type="submission" date="2022-02" db="EMBL/GenBank/DDBJ databases">
        <authorList>
            <person name="Lee M."/>
            <person name="Kim S.-J."/>
            <person name="Jung M.-Y."/>
        </authorList>
    </citation>
    <scope>NUCLEOTIDE SEQUENCE</scope>
    <source>
        <strain evidence="10">JHP9</strain>
    </source>
</reference>
<organism evidence="10 11">
    <name type="scientific">Brachybacterium equifaecis</name>
    <dbReference type="NCBI Taxonomy" id="2910770"/>
    <lineage>
        <taxon>Bacteria</taxon>
        <taxon>Bacillati</taxon>
        <taxon>Actinomycetota</taxon>
        <taxon>Actinomycetes</taxon>
        <taxon>Micrococcales</taxon>
        <taxon>Dermabacteraceae</taxon>
        <taxon>Brachybacterium</taxon>
    </lineage>
</organism>
<dbReference type="PROSITE" id="PS50928">
    <property type="entry name" value="ABC_TM1"/>
    <property type="match status" value="1"/>
</dbReference>
<evidence type="ECO:0000259" key="9">
    <source>
        <dbReference type="PROSITE" id="PS50928"/>
    </source>
</evidence>
<dbReference type="Pfam" id="PF00528">
    <property type="entry name" value="BPD_transp_1"/>
    <property type="match status" value="1"/>
</dbReference>
<evidence type="ECO:0000256" key="2">
    <source>
        <dbReference type="ARBA" id="ARBA00022448"/>
    </source>
</evidence>
<evidence type="ECO:0000256" key="1">
    <source>
        <dbReference type="ARBA" id="ARBA00004651"/>
    </source>
</evidence>
<dbReference type="PANTHER" id="PTHR43744">
    <property type="entry name" value="ABC TRANSPORTER PERMEASE PROTEIN MG189-RELATED-RELATED"/>
    <property type="match status" value="1"/>
</dbReference>
<keyword evidence="6 7" id="KW-0472">Membrane</keyword>
<evidence type="ECO:0000313" key="10">
    <source>
        <dbReference type="EMBL" id="MCL6423308.1"/>
    </source>
</evidence>
<keyword evidence="2 7" id="KW-0813">Transport</keyword>
<evidence type="ECO:0000256" key="8">
    <source>
        <dbReference type="SAM" id="MobiDB-lite"/>
    </source>
</evidence>
<comment type="similarity">
    <text evidence="7">Belongs to the binding-protein-dependent transport system permease family.</text>
</comment>